<keyword evidence="1" id="KW-0472">Membrane</keyword>
<dbReference type="Gramene" id="Pp3c16_5630V3.1">
    <property type="protein sequence ID" value="Pp3c16_5630V3.1"/>
    <property type="gene ID" value="Pp3c16_5630"/>
</dbReference>
<dbReference type="Proteomes" id="UP000006727">
    <property type="component" value="Chromosome 16"/>
</dbReference>
<proteinExistence type="predicted"/>
<protein>
    <submittedName>
        <fullName evidence="2 3">Uncharacterized protein</fullName>
    </submittedName>
</protein>
<dbReference type="AlphaFoldDB" id="A0A2K1J793"/>
<reference evidence="2 4" key="1">
    <citation type="journal article" date="2008" name="Science">
        <title>The Physcomitrella genome reveals evolutionary insights into the conquest of land by plants.</title>
        <authorList>
            <person name="Rensing S."/>
            <person name="Lang D."/>
            <person name="Zimmer A."/>
            <person name="Terry A."/>
            <person name="Salamov A."/>
            <person name="Shapiro H."/>
            <person name="Nishiyama T."/>
            <person name="Perroud P.-F."/>
            <person name="Lindquist E."/>
            <person name="Kamisugi Y."/>
            <person name="Tanahashi T."/>
            <person name="Sakakibara K."/>
            <person name="Fujita T."/>
            <person name="Oishi K."/>
            <person name="Shin-I T."/>
            <person name="Kuroki Y."/>
            <person name="Toyoda A."/>
            <person name="Suzuki Y."/>
            <person name="Hashimoto A."/>
            <person name="Yamaguchi K."/>
            <person name="Sugano A."/>
            <person name="Kohara Y."/>
            <person name="Fujiyama A."/>
            <person name="Anterola A."/>
            <person name="Aoki S."/>
            <person name="Ashton N."/>
            <person name="Barbazuk W.B."/>
            <person name="Barker E."/>
            <person name="Bennetzen J."/>
            <person name="Bezanilla M."/>
            <person name="Blankenship R."/>
            <person name="Cho S.H."/>
            <person name="Dutcher S."/>
            <person name="Estelle M."/>
            <person name="Fawcett J.A."/>
            <person name="Gundlach H."/>
            <person name="Hanada K."/>
            <person name="Heyl A."/>
            <person name="Hicks K.A."/>
            <person name="Hugh J."/>
            <person name="Lohr M."/>
            <person name="Mayer K."/>
            <person name="Melkozernov A."/>
            <person name="Murata T."/>
            <person name="Nelson D."/>
            <person name="Pils B."/>
            <person name="Prigge M."/>
            <person name="Reiss B."/>
            <person name="Renner T."/>
            <person name="Rombauts S."/>
            <person name="Rushton P."/>
            <person name="Sanderfoot A."/>
            <person name="Schween G."/>
            <person name="Shiu S.-H."/>
            <person name="Stueber K."/>
            <person name="Theodoulou F.L."/>
            <person name="Tu H."/>
            <person name="Van de Peer Y."/>
            <person name="Verrier P.J."/>
            <person name="Waters E."/>
            <person name="Wood A."/>
            <person name="Yang L."/>
            <person name="Cove D."/>
            <person name="Cuming A."/>
            <person name="Hasebe M."/>
            <person name="Lucas S."/>
            <person name="Mishler D.B."/>
            <person name="Reski R."/>
            <person name="Grigoriev I."/>
            <person name="Quatrano R.S."/>
            <person name="Boore J.L."/>
        </authorList>
    </citation>
    <scope>NUCLEOTIDE SEQUENCE [LARGE SCALE GENOMIC DNA]</scope>
    <source>
        <strain evidence="3 4">cv. Gransden 2004</strain>
    </source>
</reference>
<evidence type="ECO:0000313" key="3">
    <source>
        <dbReference type="EnsemblPlants" id="Pp3c16_5630V3.1"/>
    </source>
</evidence>
<feature type="transmembrane region" description="Helical" evidence="1">
    <location>
        <begin position="100"/>
        <end position="119"/>
    </location>
</feature>
<evidence type="ECO:0000313" key="2">
    <source>
        <dbReference type="EMBL" id="PNR37404.1"/>
    </source>
</evidence>
<dbReference type="InParanoid" id="A0A2K1J793"/>
<dbReference type="EMBL" id="ABEU02000016">
    <property type="protein sequence ID" value="PNR37404.1"/>
    <property type="molecule type" value="Genomic_DNA"/>
</dbReference>
<evidence type="ECO:0000256" key="1">
    <source>
        <dbReference type="SAM" id="Phobius"/>
    </source>
</evidence>
<reference evidence="3" key="3">
    <citation type="submission" date="2020-12" db="UniProtKB">
        <authorList>
            <consortium name="EnsemblPlants"/>
        </authorList>
    </citation>
    <scope>IDENTIFICATION</scope>
</reference>
<name>A0A2K1J793_PHYPA</name>
<gene>
    <name evidence="2" type="ORF">PHYPA_020513</name>
</gene>
<keyword evidence="4" id="KW-1185">Reference proteome</keyword>
<organism evidence="2">
    <name type="scientific">Physcomitrium patens</name>
    <name type="common">Spreading-leaved earth moss</name>
    <name type="synonym">Physcomitrella patens</name>
    <dbReference type="NCBI Taxonomy" id="3218"/>
    <lineage>
        <taxon>Eukaryota</taxon>
        <taxon>Viridiplantae</taxon>
        <taxon>Streptophyta</taxon>
        <taxon>Embryophyta</taxon>
        <taxon>Bryophyta</taxon>
        <taxon>Bryophytina</taxon>
        <taxon>Bryopsida</taxon>
        <taxon>Funariidae</taxon>
        <taxon>Funariales</taxon>
        <taxon>Funariaceae</taxon>
        <taxon>Physcomitrium</taxon>
    </lineage>
</organism>
<sequence>MLAPTYDSFDHGCLNKSILCYSQKKDFQQHNGTSKSFKLQSAFQSQAFSRYHSKLHFVEGDQSLEAGLNWPQEPLTIVSPVATHSHYAQRVSARAPSNSVGVFSTLFHALLTGGCFFSISMLQRMSILEAGYSFVSVLGPIQKA</sequence>
<keyword evidence="1" id="KW-1133">Transmembrane helix</keyword>
<evidence type="ECO:0000313" key="4">
    <source>
        <dbReference type="Proteomes" id="UP000006727"/>
    </source>
</evidence>
<dbReference type="EnsemblPlants" id="Pp3c16_5630V3.1">
    <property type="protein sequence ID" value="Pp3c16_5630V3.1"/>
    <property type="gene ID" value="Pp3c16_5630"/>
</dbReference>
<keyword evidence="1" id="KW-0812">Transmembrane</keyword>
<accession>A0A2K1J793</accession>
<dbReference type="PaxDb" id="3218-PP1S15_411V6.1"/>
<reference evidence="2 4" key="2">
    <citation type="journal article" date="2018" name="Plant J.">
        <title>The Physcomitrella patens chromosome-scale assembly reveals moss genome structure and evolution.</title>
        <authorList>
            <person name="Lang D."/>
            <person name="Ullrich K.K."/>
            <person name="Murat F."/>
            <person name="Fuchs J."/>
            <person name="Jenkins J."/>
            <person name="Haas F.B."/>
            <person name="Piednoel M."/>
            <person name="Gundlach H."/>
            <person name="Van Bel M."/>
            <person name="Meyberg R."/>
            <person name="Vives C."/>
            <person name="Morata J."/>
            <person name="Symeonidi A."/>
            <person name="Hiss M."/>
            <person name="Muchero W."/>
            <person name="Kamisugi Y."/>
            <person name="Saleh O."/>
            <person name="Blanc G."/>
            <person name="Decker E.L."/>
            <person name="van Gessel N."/>
            <person name="Grimwood J."/>
            <person name="Hayes R.D."/>
            <person name="Graham S.W."/>
            <person name="Gunter L.E."/>
            <person name="McDaniel S.F."/>
            <person name="Hoernstein S.N.W."/>
            <person name="Larsson A."/>
            <person name="Li F.W."/>
            <person name="Perroud P.F."/>
            <person name="Phillips J."/>
            <person name="Ranjan P."/>
            <person name="Rokshar D.S."/>
            <person name="Rothfels C.J."/>
            <person name="Schneider L."/>
            <person name="Shu S."/>
            <person name="Stevenson D.W."/>
            <person name="Thummler F."/>
            <person name="Tillich M."/>
            <person name="Villarreal Aguilar J.C."/>
            <person name="Widiez T."/>
            <person name="Wong G.K."/>
            <person name="Wymore A."/>
            <person name="Zhang Y."/>
            <person name="Zimmer A.D."/>
            <person name="Quatrano R.S."/>
            <person name="Mayer K.F.X."/>
            <person name="Goodstein D."/>
            <person name="Casacuberta J.M."/>
            <person name="Vandepoele K."/>
            <person name="Reski R."/>
            <person name="Cuming A.C."/>
            <person name="Tuskan G.A."/>
            <person name="Maumus F."/>
            <person name="Salse J."/>
            <person name="Schmutz J."/>
            <person name="Rensing S.A."/>
        </authorList>
    </citation>
    <scope>NUCLEOTIDE SEQUENCE [LARGE SCALE GENOMIC DNA]</scope>
    <source>
        <strain evidence="3 4">cv. Gransden 2004</strain>
    </source>
</reference>